<comment type="subcellular location">
    <subcellularLocation>
        <location evidence="1">Nucleus</location>
    </subcellularLocation>
</comment>
<keyword evidence="7" id="KW-1185">Reference proteome</keyword>
<keyword evidence="4" id="KW-0804">Transcription</keyword>
<evidence type="ECO:0000256" key="5">
    <source>
        <dbReference type="ARBA" id="ARBA00023242"/>
    </source>
</evidence>
<protein>
    <submittedName>
        <fullName evidence="6">B3 domain-containing protein REM20-like</fullName>
    </submittedName>
</protein>
<dbReference type="EMBL" id="JBEAFC010000011">
    <property type="protein sequence ID" value="KAL1536949.1"/>
    <property type="molecule type" value="Genomic_DNA"/>
</dbReference>
<evidence type="ECO:0000313" key="7">
    <source>
        <dbReference type="Proteomes" id="UP001567538"/>
    </source>
</evidence>
<dbReference type="Gene3D" id="2.40.330.10">
    <property type="entry name" value="DNA-binding pseudobarrel domain"/>
    <property type="match status" value="1"/>
</dbReference>
<evidence type="ECO:0000256" key="4">
    <source>
        <dbReference type="ARBA" id="ARBA00023163"/>
    </source>
</evidence>
<dbReference type="AlphaFoldDB" id="A0ABD1G197"/>
<keyword evidence="3" id="KW-0238">DNA-binding</keyword>
<dbReference type="SUPFAM" id="SSF101936">
    <property type="entry name" value="DNA-binding pseudobarrel domain"/>
    <property type="match status" value="1"/>
</dbReference>
<accession>A0ABD1G197</accession>
<evidence type="ECO:0000256" key="1">
    <source>
        <dbReference type="ARBA" id="ARBA00004123"/>
    </source>
</evidence>
<dbReference type="GO" id="GO:0003677">
    <property type="term" value="F:DNA binding"/>
    <property type="evidence" value="ECO:0007669"/>
    <property type="project" value="UniProtKB-KW"/>
</dbReference>
<gene>
    <name evidence="6" type="ORF">AAHA92_29517</name>
</gene>
<name>A0ABD1G197_SALDI</name>
<sequence length="77" mass="8842">MLFFLHVSSGDGVPYNKKPTFMKLFSATKNNDRLRIPPEFIGRHGSDHPFHCKLIMPNDRDWSVHVTTALSKDRKCG</sequence>
<evidence type="ECO:0000313" key="6">
    <source>
        <dbReference type="EMBL" id="KAL1536949.1"/>
    </source>
</evidence>
<evidence type="ECO:0000256" key="2">
    <source>
        <dbReference type="ARBA" id="ARBA00023015"/>
    </source>
</evidence>
<reference evidence="6 7" key="1">
    <citation type="submission" date="2024-06" db="EMBL/GenBank/DDBJ databases">
        <title>A chromosome level genome sequence of Diviner's sage (Salvia divinorum).</title>
        <authorList>
            <person name="Ford S.A."/>
            <person name="Ro D.-K."/>
            <person name="Ness R.W."/>
            <person name="Phillips M.A."/>
        </authorList>
    </citation>
    <scope>NUCLEOTIDE SEQUENCE [LARGE SCALE GENOMIC DNA]</scope>
    <source>
        <strain evidence="6">SAF-2024a</strain>
        <tissue evidence="6">Leaf</tissue>
    </source>
</reference>
<comment type="caution">
    <text evidence="6">The sequence shown here is derived from an EMBL/GenBank/DDBJ whole genome shotgun (WGS) entry which is preliminary data.</text>
</comment>
<dbReference type="InterPro" id="IPR015300">
    <property type="entry name" value="DNA-bd_pseudobarrel_sf"/>
</dbReference>
<dbReference type="Proteomes" id="UP001567538">
    <property type="component" value="Unassembled WGS sequence"/>
</dbReference>
<organism evidence="6 7">
    <name type="scientific">Salvia divinorum</name>
    <name type="common">Maria pastora</name>
    <name type="synonym">Diviner's sage</name>
    <dbReference type="NCBI Taxonomy" id="28513"/>
    <lineage>
        <taxon>Eukaryota</taxon>
        <taxon>Viridiplantae</taxon>
        <taxon>Streptophyta</taxon>
        <taxon>Embryophyta</taxon>
        <taxon>Tracheophyta</taxon>
        <taxon>Spermatophyta</taxon>
        <taxon>Magnoliopsida</taxon>
        <taxon>eudicotyledons</taxon>
        <taxon>Gunneridae</taxon>
        <taxon>Pentapetalae</taxon>
        <taxon>asterids</taxon>
        <taxon>lamiids</taxon>
        <taxon>Lamiales</taxon>
        <taxon>Lamiaceae</taxon>
        <taxon>Nepetoideae</taxon>
        <taxon>Mentheae</taxon>
        <taxon>Salviinae</taxon>
        <taxon>Salvia</taxon>
        <taxon>Salvia subgen. Calosphace</taxon>
    </lineage>
</organism>
<keyword evidence="5" id="KW-0539">Nucleus</keyword>
<dbReference type="GO" id="GO:0005634">
    <property type="term" value="C:nucleus"/>
    <property type="evidence" value="ECO:0007669"/>
    <property type="project" value="UniProtKB-SubCell"/>
</dbReference>
<keyword evidence="2" id="KW-0805">Transcription regulation</keyword>
<proteinExistence type="predicted"/>
<evidence type="ECO:0000256" key="3">
    <source>
        <dbReference type="ARBA" id="ARBA00023125"/>
    </source>
</evidence>